<dbReference type="GO" id="GO:0016020">
    <property type="term" value="C:membrane"/>
    <property type="evidence" value="ECO:0007669"/>
    <property type="project" value="InterPro"/>
</dbReference>
<dbReference type="Gene3D" id="3.90.550.10">
    <property type="entry name" value="Spore Coat Polysaccharide Biosynthesis Protein SpsA, Chain A"/>
    <property type="match status" value="1"/>
</dbReference>
<reference evidence="4 5" key="1">
    <citation type="journal article" date="2018" name="BMC Genomics">
        <title>Genomic comparison of Trypanosoma conorhini and Trypanosoma rangeli to Trypanosoma cruzi strains of high and low virulence.</title>
        <authorList>
            <person name="Bradwell K.R."/>
            <person name="Koparde V.N."/>
            <person name="Matveyev A.V."/>
            <person name="Serrano M.G."/>
            <person name="Alves J.M."/>
            <person name="Parikh H."/>
            <person name="Huang B."/>
            <person name="Lee V."/>
            <person name="Espinosa-Alvarez O."/>
            <person name="Ortiz P.A."/>
            <person name="Costa-Martins A.G."/>
            <person name="Teixeira M.M."/>
            <person name="Buck G.A."/>
        </authorList>
    </citation>
    <scope>NUCLEOTIDE SEQUENCE [LARGE SCALE GENOMIC DNA]</scope>
    <source>
        <strain evidence="4 5">025E</strain>
    </source>
</reference>
<dbReference type="RefSeq" id="XP_029227141.1">
    <property type="nucleotide sequence ID" value="XM_029372744.1"/>
</dbReference>
<feature type="chain" id="PRO_5018680861" evidence="3">
    <location>
        <begin position="28"/>
        <end position="357"/>
    </location>
</feature>
<evidence type="ECO:0000256" key="3">
    <source>
        <dbReference type="SAM" id="SignalP"/>
    </source>
</evidence>
<keyword evidence="2 4" id="KW-0808">Transferase</keyword>
<comment type="similarity">
    <text evidence="1">Belongs to the glycosyltransferase 15 family.</text>
</comment>
<dbReference type="EC" id="2.4.1.-" evidence="4"/>
<feature type="signal peptide" evidence="3">
    <location>
        <begin position="1"/>
        <end position="27"/>
    </location>
</feature>
<keyword evidence="3" id="KW-0732">Signal</keyword>
<sequence>MGSMRRRRLWFKCIVVWICLAEVVCLGARVFLSSAESHGEGRTKASAGVSPAAATPPSQVPRNVVVTCTPALRNNSDTDSTVNGVVLFLAGKKEPFFLSRALPLLEAHFLAHFSYPVHIFHENMSEEWQAAIRGVLPSARWVSFEDVGRFWRELPDGVTEEQLAAWMRTPSQRRYQGRGYRIMCRFWAGLVWRLPSLDTYEYYWRLDTDSYLTSHVPCDVFKLMRVNHCVYGYRRIRGENPRVVWELWPTFLRWAKVTLSSAELAGVTEFALNTSTKDYEGVMYYNNFELGTMKLKRHPLYSSIFHFLDTEEPRGIMRYRWGDAPIHTLAVETVMQHEGWKKCQFDQRFAGYMHGKK</sequence>
<dbReference type="OrthoDB" id="439943at2759"/>
<dbReference type="Pfam" id="PF01793">
    <property type="entry name" value="Glyco_transf_15"/>
    <property type="match status" value="1"/>
</dbReference>
<evidence type="ECO:0000313" key="4">
    <source>
        <dbReference type="EMBL" id="RNF14412.1"/>
    </source>
</evidence>
<dbReference type="GO" id="GO:0000026">
    <property type="term" value="F:alpha-1,2-mannosyltransferase activity"/>
    <property type="evidence" value="ECO:0007669"/>
    <property type="project" value="TreeGrafter"/>
</dbReference>
<gene>
    <name evidence="4" type="ORF">Tco025E_05854</name>
</gene>
<dbReference type="EMBL" id="MKKU01000365">
    <property type="protein sequence ID" value="RNF14412.1"/>
    <property type="molecule type" value="Genomic_DNA"/>
</dbReference>
<dbReference type="PANTHER" id="PTHR31121">
    <property type="entry name" value="ALPHA-1,2 MANNOSYLTRANSFERASE KTR1"/>
    <property type="match status" value="1"/>
</dbReference>
<dbReference type="GO" id="GO:0005794">
    <property type="term" value="C:Golgi apparatus"/>
    <property type="evidence" value="ECO:0007669"/>
    <property type="project" value="TreeGrafter"/>
</dbReference>
<dbReference type="GO" id="GO:0000032">
    <property type="term" value="P:cell wall mannoprotein biosynthetic process"/>
    <property type="evidence" value="ECO:0007669"/>
    <property type="project" value="TreeGrafter"/>
</dbReference>
<proteinExistence type="inferred from homology"/>
<dbReference type="GO" id="GO:0006487">
    <property type="term" value="P:protein N-linked glycosylation"/>
    <property type="evidence" value="ECO:0007669"/>
    <property type="project" value="TreeGrafter"/>
</dbReference>
<evidence type="ECO:0000256" key="1">
    <source>
        <dbReference type="ARBA" id="ARBA00007677"/>
    </source>
</evidence>
<dbReference type="SUPFAM" id="SSF53448">
    <property type="entry name" value="Nucleotide-diphospho-sugar transferases"/>
    <property type="match status" value="1"/>
</dbReference>
<dbReference type="GeneID" id="40319465"/>
<organism evidence="4 5">
    <name type="scientific">Trypanosoma conorhini</name>
    <dbReference type="NCBI Taxonomy" id="83891"/>
    <lineage>
        <taxon>Eukaryota</taxon>
        <taxon>Discoba</taxon>
        <taxon>Euglenozoa</taxon>
        <taxon>Kinetoplastea</taxon>
        <taxon>Metakinetoplastina</taxon>
        <taxon>Trypanosomatida</taxon>
        <taxon>Trypanosomatidae</taxon>
        <taxon>Trypanosoma</taxon>
    </lineage>
</organism>
<dbReference type="InterPro" id="IPR002685">
    <property type="entry name" value="Glyco_trans_15"/>
</dbReference>
<comment type="caution">
    <text evidence="4">The sequence shown here is derived from an EMBL/GenBank/DDBJ whole genome shotgun (WGS) entry which is preliminary data.</text>
</comment>
<dbReference type="InterPro" id="IPR029044">
    <property type="entry name" value="Nucleotide-diphossugar_trans"/>
</dbReference>
<evidence type="ECO:0000256" key="2">
    <source>
        <dbReference type="ARBA" id="ARBA00022679"/>
    </source>
</evidence>
<name>A0A3R7MFT8_9TRYP</name>
<dbReference type="Proteomes" id="UP000284403">
    <property type="component" value="Unassembled WGS sequence"/>
</dbReference>
<evidence type="ECO:0000313" key="5">
    <source>
        <dbReference type="Proteomes" id="UP000284403"/>
    </source>
</evidence>
<keyword evidence="5" id="KW-1185">Reference proteome</keyword>
<dbReference type="PANTHER" id="PTHR31121:SF6">
    <property type="entry name" value="ALPHA-1,2 MANNOSYLTRANSFERASE KTR1"/>
    <property type="match status" value="1"/>
</dbReference>
<dbReference type="AlphaFoldDB" id="A0A3R7MFT8"/>
<accession>A0A3R7MFT8</accession>
<protein>
    <submittedName>
        <fullName evidence="4">Alpha-1,2-mannosyltransferase</fullName>
        <ecNumber evidence="4">2.4.1.-</ecNumber>
    </submittedName>
</protein>
<keyword evidence="4" id="KW-0328">Glycosyltransferase</keyword>